<accession>A0A8H7KBQ9</accession>
<evidence type="ECO:0000313" key="2">
    <source>
        <dbReference type="Proteomes" id="UP000616885"/>
    </source>
</evidence>
<dbReference type="AlphaFoldDB" id="A0A8H7KBQ9"/>
<dbReference type="Proteomes" id="UP000616885">
    <property type="component" value="Unassembled WGS sequence"/>
</dbReference>
<gene>
    <name evidence="1" type="ORF">IM811_004272</name>
</gene>
<protein>
    <submittedName>
        <fullName evidence="1">Uncharacterized protein</fullName>
    </submittedName>
</protein>
<comment type="caution">
    <text evidence="1">The sequence shown here is derived from an EMBL/GenBank/DDBJ whole genome shotgun (WGS) entry which is preliminary data.</text>
</comment>
<dbReference type="EMBL" id="JADCTT010000012">
    <property type="protein sequence ID" value="KAF9745971.1"/>
    <property type="molecule type" value="Genomic_DNA"/>
</dbReference>
<evidence type="ECO:0000313" key="1">
    <source>
        <dbReference type="EMBL" id="KAF9745971.1"/>
    </source>
</evidence>
<proteinExistence type="predicted"/>
<name>A0A8H7KBQ9_BIOOC</name>
<sequence>MSSNELQKAKKIRSKGELVNIALFLLRPLVSKLSLDLKEFPPTHACYQEASREQVIEFLEEYFDRTEIPSSDDKASVDKQYGQVKKILSDMNGKIVLLEQVDAAHPSLEVKNDLQQAVEWWEQSIDLISEVERKSKSHQGLDPIPEEEG</sequence>
<reference evidence="1" key="1">
    <citation type="submission" date="2020-10" db="EMBL/GenBank/DDBJ databases">
        <title>High-Quality Genome Resource of Clonostachys rosea strain S41 by Oxford Nanopore Long-Read Sequencing.</title>
        <authorList>
            <person name="Wang H."/>
        </authorList>
    </citation>
    <scope>NUCLEOTIDE SEQUENCE</scope>
    <source>
        <strain evidence="1">S41</strain>
    </source>
</reference>
<organism evidence="1 2">
    <name type="scientific">Bionectria ochroleuca</name>
    <name type="common">Gliocladium roseum</name>
    <dbReference type="NCBI Taxonomy" id="29856"/>
    <lineage>
        <taxon>Eukaryota</taxon>
        <taxon>Fungi</taxon>
        <taxon>Dikarya</taxon>
        <taxon>Ascomycota</taxon>
        <taxon>Pezizomycotina</taxon>
        <taxon>Sordariomycetes</taxon>
        <taxon>Hypocreomycetidae</taxon>
        <taxon>Hypocreales</taxon>
        <taxon>Bionectriaceae</taxon>
        <taxon>Clonostachys</taxon>
    </lineage>
</organism>